<dbReference type="Pfam" id="PF03717">
    <property type="entry name" value="PBP_dimer"/>
    <property type="match status" value="1"/>
</dbReference>
<dbReference type="InterPro" id="IPR036138">
    <property type="entry name" value="PBP_dimer_sf"/>
</dbReference>
<evidence type="ECO:0000256" key="15">
    <source>
        <dbReference type="ARBA" id="ARBA00023316"/>
    </source>
</evidence>
<dbReference type="AlphaFoldDB" id="A0A8J7FAN9"/>
<protein>
    <recommendedName>
        <fullName evidence="16">Peptidoglycan D,D-transpeptidase FtsI</fullName>
        <ecNumber evidence="16">3.4.16.4</ecNumber>
    </recommendedName>
    <alternativeName>
        <fullName evidence="16">Penicillin-binding protein 3</fullName>
        <shortName evidence="16">PBP-3</shortName>
    </alternativeName>
</protein>
<evidence type="ECO:0000256" key="4">
    <source>
        <dbReference type="ARBA" id="ARBA00022618"/>
    </source>
</evidence>
<dbReference type="Pfam" id="PF00905">
    <property type="entry name" value="Transpeptidase"/>
    <property type="match status" value="1"/>
</dbReference>
<evidence type="ECO:0000259" key="17">
    <source>
        <dbReference type="Pfam" id="PF00905"/>
    </source>
</evidence>
<evidence type="ECO:0000256" key="1">
    <source>
        <dbReference type="ARBA" id="ARBA00004370"/>
    </source>
</evidence>
<proteinExistence type="inferred from homology"/>
<dbReference type="GO" id="GO:0009002">
    <property type="term" value="F:serine-type D-Ala-D-Ala carboxypeptidase activity"/>
    <property type="evidence" value="ECO:0007669"/>
    <property type="project" value="UniProtKB-UniRule"/>
</dbReference>
<keyword evidence="8 16" id="KW-0378">Hydrolase</keyword>
<comment type="catalytic activity">
    <reaction evidence="16">
        <text>Preferential cleavage: (Ac)2-L-Lys-D-Ala-|-D-Ala. Also transpeptidation of peptidyl-alanyl moieties that are N-acyl substituents of D-alanine.</text>
        <dbReference type="EC" id="3.4.16.4"/>
    </reaction>
</comment>
<comment type="function">
    <text evidence="16">Catalyzes cross-linking of the peptidoglycan cell wall at the division septum.</text>
</comment>
<accession>A0A8J7FAN9</accession>
<evidence type="ECO:0000256" key="7">
    <source>
        <dbReference type="ARBA" id="ARBA00022692"/>
    </source>
</evidence>
<feature type="domain" description="Penicillin-binding protein dimerisation" evidence="18">
    <location>
        <begin position="59"/>
        <end position="207"/>
    </location>
</feature>
<keyword evidence="20" id="KW-1185">Reference proteome</keyword>
<dbReference type="EMBL" id="JADEYS010000003">
    <property type="protein sequence ID" value="MBE9396562.1"/>
    <property type="molecule type" value="Genomic_DNA"/>
</dbReference>
<keyword evidence="3 16" id="KW-0997">Cell inner membrane</keyword>
<keyword evidence="6 16" id="KW-0645">Protease</keyword>
<evidence type="ECO:0000256" key="11">
    <source>
        <dbReference type="ARBA" id="ARBA00022989"/>
    </source>
</evidence>
<gene>
    <name evidence="16" type="primary">ftsI</name>
    <name evidence="19" type="ORF">IOQ59_04725</name>
</gene>
<evidence type="ECO:0000256" key="16">
    <source>
        <dbReference type="HAMAP-Rule" id="MF_02080"/>
    </source>
</evidence>
<comment type="subcellular location">
    <subcellularLocation>
        <location evidence="16">Cell inner membrane</location>
        <topology evidence="16">Single-pass membrane protein</topology>
    </subcellularLocation>
    <subcellularLocation>
        <location evidence="1">Membrane</location>
    </subcellularLocation>
</comment>
<dbReference type="RefSeq" id="WP_193952108.1">
    <property type="nucleotide sequence ID" value="NZ_JADEYS010000003.1"/>
</dbReference>
<evidence type="ECO:0000256" key="6">
    <source>
        <dbReference type="ARBA" id="ARBA00022670"/>
    </source>
</evidence>
<keyword evidence="7 16" id="KW-0812">Transmembrane</keyword>
<dbReference type="SUPFAM" id="SSF56519">
    <property type="entry name" value="Penicillin binding protein dimerisation domain"/>
    <property type="match status" value="1"/>
</dbReference>
<keyword evidence="13 16" id="KW-0717">Septation</keyword>
<dbReference type="Gene3D" id="3.40.710.10">
    <property type="entry name" value="DD-peptidase/beta-lactamase superfamily"/>
    <property type="match status" value="1"/>
</dbReference>
<evidence type="ECO:0000256" key="8">
    <source>
        <dbReference type="ARBA" id="ARBA00022801"/>
    </source>
</evidence>
<evidence type="ECO:0000256" key="5">
    <source>
        <dbReference type="ARBA" id="ARBA00022645"/>
    </source>
</evidence>
<comment type="similarity">
    <text evidence="16">Belongs to the transpeptidase family. FtsI subfamily.</text>
</comment>
<keyword evidence="4 16" id="KW-0132">Cell division</keyword>
<dbReference type="Proteomes" id="UP000640333">
    <property type="component" value="Unassembled WGS sequence"/>
</dbReference>
<organism evidence="19 20">
    <name type="scientific">Pontibacterium sinense</name>
    <dbReference type="NCBI Taxonomy" id="2781979"/>
    <lineage>
        <taxon>Bacteria</taxon>
        <taxon>Pseudomonadati</taxon>
        <taxon>Pseudomonadota</taxon>
        <taxon>Gammaproteobacteria</taxon>
        <taxon>Oceanospirillales</taxon>
        <taxon>Oceanospirillaceae</taxon>
        <taxon>Pontibacterium</taxon>
    </lineage>
</organism>
<keyword evidence="11 16" id="KW-1133">Transmembrane helix</keyword>
<name>A0A8J7FAN9_9GAMM</name>
<evidence type="ECO:0000256" key="13">
    <source>
        <dbReference type="ARBA" id="ARBA00023210"/>
    </source>
</evidence>
<keyword evidence="14 16" id="KW-0131">Cell cycle</keyword>
<dbReference type="GO" id="GO:0071555">
    <property type="term" value="P:cell wall organization"/>
    <property type="evidence" value="ECO:0007669"/>
    <property type="project" value="UniProtKB-KW"/>
</dbReference>
<feature type="transmembrane region" description="Helical" evidence="16">
    <location>
        <begin position="16"/>
        <end position="39"/>
    </location>
</feature>
<dbReference type="PANTHER" id="PTHR30627">
    <property type="entry name" value="PEPTIDOGLYCAN D,D-TRANSPEPTIDASE"/>
    <property type="match status" value="1"/>
</dbReference>
<dbReference type="SUPFAM" id="SSF56601">
    <property type="entry name" value="beta-lactamase/transpeptidase-like"/>
    <property type="match status" value="1"/>
</dbReference>
<evidence type="ECO:0000256" key="10">
    <source>
        <dbReference type="ARBA" id="ARBA00022984"/>
    </source>
</evidence>
<feature type="active site" description="Acyl-ester intermediate" evidence="16">
    <location>
        <position position="295"/>
    </location>
</feature>
<dbReference type="GO" id="GO:0005886">
    <property type="term" value="C:plasma membrane"/>
    <property type="evidence" value="ECO:0007669"/>
    <property type="project" value="UniProtKB-SubCell"/>
</dbReference>
<dbReference type="GO" id="GO:0008360">
    <property type="term" value="P:regulation of cell shape"/>
    <property type="evidence" value="ECO:0007669"/>
    <property type="project" value="UniProtKB-KW"/>
</dbReference>
<dbReference type="GO" id="GO:0006508">
    <property type="term" value="P:proteolysis"/>
    <property type="evidence" value="ECO:0007669"/>
    <property type="project" value="UniProtKB-KW"/>
</dbReference>
<dbReference type="InterPro" id="IPR012338">
    <property type="entry name" value="Beta-lactam/transpept-like"/>
</dbReference>
<dbReference type="GO" id="GO:0008658">
    <property type="term" value="F:penicillin binding"/>
    <property type="evidence" value="ECO:0007669"/>
    <property type="project" value="InterPro"/>
</dbReference>
<feature type="domain" description="Penicillin-binding protein transpeptidase" evidence="17">
    <location>
        <begin position="249"/>
        <end position="542"/>
    </location>
</feature>
<comment type="pathway">
    <text evidence="16">Cell wall biogenesis; peptidoglycan biosynthesis.</text>
</comment>
<keyword evidence="2 16" id="KW-1003">Cell membrane</keyword>
<evidence type="ECO:0000313" key="19">
    <source>
        <dbReference type="EMBL" id="MBE9396562.1"/>
    </source>
</evidence>
<dbReference type="GO" id="GO:0008955">
    <property type="term" value="F:peptidoglycan glycosyltransferase activity"/>
    <property type="evidence" value="ECO:0007669"/>
    <property type="project" value="InterPro"/>
</dbReference>
<dbReference type="PANTHER" id="PTHR30627:SF1">
    <property type="entry name" value="PEPTIDOGLYCAN D,D-TRANSPEPTIDASE FTSI"/>
    <property type="match status" value="1"/>
</dbReference>
<dbReference type="GO" id="GO:0000917">
    <property type="term" value="P:division septum assembly"/>
    <property type="evidence" value="ECO:0007669"/>
    <property type="project" value="UniProtKB-KW"/>
</dbReference>
<keyword evidence="9 16" id="KW-0133">Cell shape</keyword>
<dbReference type="EC" id="3.4.16.4" evidence="16"/>
<keyword evidence="15 16" id="KW-0961">Cell wall biogenesis/degradation</keyword>
<dbReference type="UniPathway" id="UPA00219"/>
<dbReference type="Gene3D" id="3.30.450.330">
    <property type="match status" value="1"/>
</dbReference>
<keyword evidence="5 16" id="KW-0121">Carboxypeptidase</keyword>
<evidence type="ECO:0000259" key="18">
    <source>
        <dbReference type="Pfam" id="PF03717"/>
    </source>
</evidence>
<dbReference type="HAMAP" id="MF_02080">
    <property type="entry name" value="FtsI_transpept"/>
    <property type="match status" value="1"/>
</dbReference>
<dbReference type="GO" id="GO:0009252">
    <property type="term" value="P:peptidoglycan biosynthetic process"/>
    <property type="evidence" value="ECO:0007669"/>
    <property type="project" value="UniProtKB-UniRule"/>
</dbReference>
<evidence type="ECO:0000313" key="20">
    <source>
        <dbReference type="Proteomes" id="UP000640333"/>
    </source>
</evidence>
<dbReference type="InterPro" id="IPR037532">
    <property type="entry name" value="FtsI_transpept"/>
</dbReference>
<reference evidence="19" key="1">
    <citation type="submission" date="2020-10" db="EMBL/GenBank/DDBJ databases">
        <title>Bacterium isolated from coastal waters sediment.</title>
        <authorList>
            <person name="Chen R.-J."/>
            <person name="Lu D.-C."/>
            <person name="Zhu K.-L."/>
            <person name="Du Z.-J."/>
        </authorList>
    </citation>
    <scope>NUCLEOTIDE SEQUENCE</scope>
    <source>
        <strain evidence="19">N1Y112</strain>
    </source>
</reference>
<dbReference type="GO" id="GO:0043093">
    <property type="term" value="P:FtsZ-dependent cytokinesis"/>
    <property type="evidence" value="ECO:0007669"/>
    <property type="project" value="UniProtKB-UniRule"/>
</dbReference>
<evidence type="ECO:0000256" key="14">
    <source>
        <dbReference type="ARBA" id="ARBA00023306"/>
    </source>
</evidence>
<sequence length="568" mass="62004">MSEEQTCSQIGKGWRLALVLGILAAITCGIGFKLITLYVEDQEFLQNQGNARSLRVIQVPAHRGMITDRNGEPMAVSAPVATVWVDPKMADLKHVSLGKVARHLGTSRDRLVKKVSAKRSKRFMYLKRQVEPQVAERIRELKVPGIHVERDYKRFYPSGEVASHLLGFTNRDGKGQEGLELSYEKALHSEPGKQLVLKDLLGRTVKHIRSESAAEQGQSLQLSIDMRLQYLAYRELKAAVTAHRADAASLVMLDAKTGEVLAMANYPSYNPNNPADRVSSTIRNRAVTDLFEPGSTMKPMTVAAALMSGKYGMRSVIDTTPGHMRLKGKTIRDHRNYGELDITGIITKSSNVGSVKLALSLEPGSLHNLLQNIGIGHATGIGFPGERSGRLPYLADSQVLQRATLSYGYGLSVTPLQLAQSYLPLANDGVMTPVSLLRTEKPLPPVRVMPAPIARSIRGMMETVISIKGTGRQAAIPGYRVAGKTGTVHKVGNNGYIDDQYISIFAGIAPASNPEVVTVVMVDNPRGQEHYGGEVAAPIFSRTVGGTLRMLNIPPDNLLRPEQQVVKR</sequence>
<evidence type="ECO:0000256" key="12">
    <source>
        <dbReference type="ARBA" id="ARBA00023136"/>
    </source>
</evidence>
<dbReference type="Gene3D" id="1.10.150.770">
    <property type="match status" value="1"/>
</dbReference>
<dbReference type="InterPro" id="IPR001460">
    <property type="entry name" value="PCN-bd_Tpept"/>
</dbReference>
<dbReference type="Gene3D" id="3.90.1310.10">
    <property type="entry name" value="Penicillin-binding protein 2a (Domain 2)"/>
    <property type="match status" value="1"/>
</dbReference>
<keyword evidence="12 16" id="KW-0472">Membrane</keyword>
<dbReference type="InterPro" id="IPR050515">
    <property type="entry name" value="Beta-lactam/transpept"/>
</dbReference>
<comment type="caution">
    <text evidence="19">The sequence shown here is derived from an EMBL/GenBank/DDBJ whole genome shotgun (WGS) entry which is preliminary data.</text>
</comment>
<keyword evidence="10 16" id="KW-0573">Peptidoglycan synthesis</keyword>
<evidence type="ECO:0000256" key="9">
    <source>
        <dbReference type="ARBA" id="ARBA00022960"/>
    </source>
</evidence>
<dbReference type="InterPro" id="IPR005311">
    <property type="entry name" value="PBP_dimer"/>
</dbReference>
<evidence type="ECO:0000256" key="2">
    <source>
        <dbReference type="ARBA" id="ARBA00022475"/>
    </source>
</evidence>
<evidence type="ECO:0000256" key="3">
    <source>
        <dbReference type="ARBA" id="ARBA00022519"/>
    </source>
</evidence>